<reference evidence="1 2" key="1">
    <citation type="submission" date="2019-04" db="EMBL/GenBank/DDBJ databases">
        <title>Chromosome genome assembly for Takifugu flavidus.</title>
        <authorList>
            <person name="Xiao S."/>
        </authorList>
    </citation>
    <scope>NUCLEOTIDE SEQUENCE [LARGE SCALE GENOMIC DNA]</scope>
    <source>
        <strain evidence="1">HTHZ2018</strain>
        <tissue evidence="1">Muscle</tissue>
    </source>
</reference>
<evidence type="ECO:0000313" key="1">
    <source>
        <dbReference type="EMBL" id="TWW65224.1"/>
    </source>
</evidence>
<sequence length="131" mass="14299">MAVIASATRVFESAVERICIFKTGVEFEPLLDVDQQAGAFTQTEMEAANVHRVVWPSFSTRCLPEPYSGFPVKWNEIIPDDPSHVLHILGEDAHAVGPEVMPASILMQTGKSSLICQLYSPNSSTHLQGSS</sequence>
<evidence type="ECO:0000313" key="2">
    <source>
        <dbReference type="Proteomes" id="UP000324091"/>
    </source>
</evidence>
<gene>
    <name evidence="1" type="ORF">D4764_21G0001240</name>
</gene>
<keyword evidence="2" id="KW-1185">Reference proteome</keyword>
<dbReference type="EMBL" id="RHFK02000014">
    <property type="protein sequence ID" value="TWW65224.1"/>
    <property type="molecule type" value="Genomic_DNA"/>
</dbReference>
<comment type="caution">
    <text evidence="1">The sequence shown here is derived from an EMBL/GenBank/DDBJ whole genome shotgun (WGS) entry which is preliminary data.</text>
</comment>
<name>A0A5C6NCL9_9TELE</name>
<dbReference type="Proteomes" id="UP000324091">
    <property type="component" value="Chromosome 21"/>
</dbReference>
<proteinExistence type="predicted"/>
<protein>
    <submittedName>
        <fullName evidence="1">Uncharacterized protein</fullName>
    </submittedName>
</protein>
<dbReference type="AlphaFoldDB" id="A0A5C6NCL9"/>
<accession>A0A5C6NCL9</accession>
<organism evidence="1 2">
    <name type="scientific">Takifugu flavidus</name>
    <name type="common">sansaifugu</name>
    <dbReference type="NCBI Taxonomy" id="433684"/>
    <lineage>
        <taxon>Eukaryota</taxon>
        <taxon>Metazoa</taxon>
        <taxon>Chordata</taxon>
        <taxon>Craniata</taxon>
        <taxon>Vertebrata</taxon>
        <taxon>Euteleostomi</taxon>
        <taxon>Actinopterygii</taxon>
        <taxon>Neopterygii</taxon>
        <taxon>Teleostei</taxon>
        <taxon>Neoteleostei</taxon>
        <taxon>Acanthomorphata</taxon>
        <taxon>Eupercaria</taxon>
        <taxon>Tetraodontiformes</taxon>
        <taxon>Tetradontoidea</taxon>
        <taxon>Tetraodontidae</taxon>
        <taxon>Takifugu</taxon>
    </lineage>
</organism>